<evidence type="ECO:0000313" key="2">
    <source>
        <dbReference type="EMBL" id="KAA8531550.1"/>
    </source>
</evidence>
<name>A0A5J5ALE5_9ASTE</name>
<evidence type="ECO:0000313" key="3">
    <source>
        <dbReference type="Proteomes" id="UP000325577"/>
    </source>
</evidence>
<reference evidence="2 3" key="1">
    <citation type="submission" date="2019-09" db="EMBL/GenBank/DDBJ databases">
        <title>A chromosome-level genome assembly of the Chinese tupelo Nyssa sinensis.</title>
        <authorList>
            <person name="Yang X."/>
            <person name="Kang M."/>
            <person name="Yang Y."/>
            <person name="Xiong H."/>
            <person name="Wang M."/>
            <person name="Zhang Z."/>
            <person name="Wang Z."/>
            <person name="Wu H."/>
            <person name="Ma T."/>
            <person name="Liu J."/>
            <person name="Xi Z."/>
        </authorList>
    </citation>
    <scope>NUCLEOTIDE SEQUENCE [LARGE SCALE GENOMIC DNA]</scope>
    <source>
        <strain evidence="2">J267</strain>
        <tissue evidence="2">Leaf</tissue>
    </source>
</reference>
<feature type="compositionally biased region" description="Polar residues" evidence="1">
    <location>
        <begin position="17"/>
        <end position="38"/>
    </location>
</feature>
<dbReference type="Proteomes" id="UP000325577">
    <property type="component" value="Linkage Group LG2"/>
</dbReference>
<feature type="region of interest" description="Disordered" evidence="1">
    <location>
        <begin position="70"/>
        <end position="94"/>
    </location>
</feature>
<dbReference type="OrthoDB" id="694638at2759"/>
<dbReference type="EMBL" id="CM018043">
    <property type="protein sequence ID" value="KAA8531550.1"/>
    <property type="molecule type" value="Genomic_DNA"/>
</dbReference>
<evidence type="ECO:0000256" key="1">
    <source>
        <dbReference type="SAM" id="MobiDB-lite"/>
    </source>
</evidence>
<dbReference type="PANTHER" id="PTHR33526:SF4">
    <property type="entry name" value="OS07G0123800 PROTEIN"/>
    <property type="match status" value="1"/>
</dbReference>
<gene>
    <name evidence="2" type="ORF">F0562_006259</name>
</gene>
<protein>
    <submittedName>
        <fullName evidence="2">Uncharacterized protein</fullName>
    </submittedName>
</protein>
<dbReference type="AlphaFoldDB" id="A0A5J5ALE5"/>
<proteinExistence type="predicted"/>
<sequence length="267" mass="29546">MDKLNGYPPEHPKHASNRSNQGNTYFKRNNSHQSSVNNVKEGPIMQEVPSVTNGLSDLQIQQILSIMQGTGTTQSTNPKANDAGASSDLFNMSKKPSKETRLSRCLKAPIRLLIKARDFYVQSTSECAGRVGYGTVMGCPTAQISTLPNSFSVNSSKSSNSDEDYRELVRIASTRSLGNKIELDLLRRQQSRQSPTSGMNVVPRSQSVGIGRIDEDKPCEIEEDIKVKTDIYPRSRSYAVSKQNGVFKTDIYPRSRSYAVSKQNGVF</sequence>
<organism evidence="2 3">
    <name type="scientific">Nyssa sinensis</name>
    <dbReference type="NCBI Taxonomy" id="561372"/>
    <lineage>
        <taxon>Eukaryota</taxon>
        <taxon>Viridiplantae</taxon>
        <taxon>Streptophyta</taxon>
        <taxon>Embryophyta</taxon>
        <taxon>Tracheophyta</taxon>
        <taxon>Spermatophyta</taxon>
        <taxon>Magnoliopsida</taxon>
        <taxon>eudicotyledons</taxon>
        <taxon>Gunneridae</taxon>
        <taxon>Pentapetalae</taxon>
        <taxon>asterids</taxon>
        <taxon>Cornales</taxon>
        <taxon>Nyssaceae</taxon>
        <taxon>Nyssa</taxon>
    </lineage>
</organism>
<feature type="compositionally biased region" description="Polar residues" evidence="1">
    <location>
        <begin position="70"/>
        <end position="79"/>
    </location>
</feature>
<keyword evidence="3" id="KW-1185">Reference proteome</keyword>
<dbReference type="PANTHER" id="PTHR33526">
    <property type="entry name" value="OS07G0123800 PROTEIN"/>
    <property type="match status" value="1"/>
</dbReference>
<accession>A0A5J5ALE5</accession>
<feature type="region of interest" description="Disordered" evidence="1">
    <location>
        <begin position="1"/>
        <end position="42"/>
    </location>
</feature>